<dbReference type="GO" id="GO:0006793">
    <property type="term" value="P:phosphorus metabolic process"/>
    <property type="evidence" value="ECO:0007669"/>
    <property type="project" value="UniProtKB-ARBA"/>
</dbReference>
<feature type="chain" id="PRO_5013099613" description="phospholipase D" evidence="7">
    <location>
        <begin position="23"/>
        <end position="180"/>
    </location>
</feature>
<organism evidence="9 10">
    <name type="scientific">Humidesulfovibrio mexicanus</name>
    <dbReference type="NCBI Taxonomy" id="147047"/>
    <lineage>
        <taxon>Bacteria</taxon>
        <taxon>Pseudomonadati</taxon>
        <taxon>Thermodesulfobacteriota</taxon>
        <taxon>Desulfovibrionia</taxon>
        <taxon>Desulfovibrionales</taxon>
        <taxon>Desulfovibrionaceae</taxon>
        <taxon>Humidesulfovibrio</taxon>
    </lineage>
</organism>
<keyword evidence="5" id="KW-0442">Lipid degradation</keyword>
<evidence type="ECO:0000313" key="10">
    <source>
        <dbReference type="Proteomes" id="UP000198324"/>
    </source>
</evidence>
<dbReference type="InterPro" id="IPR051406">
    <property type="entry name" value="PLD_domain"/>
</dbReference>
<protein>
    <recommendedName>
        <fullName evidence="3">phospholipase D</fullName>
        <ecNumber evidence="3">3.1.4.4</ecNumber>
    </recommendedName>
</protein>
<dbReference type="EMBL" id="FZOC01000005">
    <property type="protein sequence ID" value="SNS05912.1"/>
    <property type="molecule type" value="Genomic_DNA"/>
</dbReference>
<keyword evidence="10" id="KW-1185">Reference proteome</keyword>
<proteinExistence type="inferred from homology"/>
<dbReference type="Gene3D" id="3.30.870.10">
    <property type="entry name" value="Endonuclease Chain A"/>
    <property type="match status" value="1"/>
</dbReference>
<dbReference type="PANTHER" id="PTHR43856:SF1">
    <property type="entry name" value="MITOCHONDRIAL CARDIOLIPIN HYDROLASE"/>
    <property type="match status" value="1"/>
</dbReference>
<evidence type="ECO:0000256" key="6">
    <source>
        <dbReference type="ARBA" id="ARBA00023098"/>
    </source>
</evidence>
<dbReference type="CDD" id="cd09170">
    <property type="entry name" value="PLDc_Nuc"/>
    <property type="match status" value="1"/>
</dbReference>
<name>A0A239BE62_9BACT</name>
<keyword evidence="4" id="KW-0378">Hydrolase</keyword>
<dbReference type="PANTHER" id="PTHR43856">
    <property type="entry name" value="CARDIOLIPIN HYDROLASE"/>
    <property type="match status" value="1"/>
</dbReference>
<dbReference type="SUPFAM" id="SSF56024">
    <property type="entry name" value="Phospholipase D/nuclease"/>
    <property type="match status" value="1"/>
</dbReference>
<gene>
    <name evidence="9" type="ORF">SAMN04488503_2496</name>
</gene>
<dbReference type="AlphaFoldDB" id="A0A239BE62"/>
<evidence type="ECO:0000256" key="5">
    <source>
        <dbReference type="ARBA" id="ARBA00022963"/>
    </source>
</evidence>
<dbReference type="Proteomes" id="UP000198324">
    <property type="component" value="Unassembled WGS sequence"/>
</dbReference>
<evidence type="ECO:0000256" key="4">
    <source>
        <dbReference type="ARBA" id="ARBA00022801"/>
    </source>
</evidence>
<dbReference type="GO" id="GO:0016042">
    <property type="term" value="P:lipid catabolic process"/>
    <property type="evidence" value="ECO:0007669"/>
    <property type="project" value="UniProtKB-KW"/>
</dbReference>
<dbReference type="PROSITE" id="PS50035">
    <property type="entry name" value="PLD"/>
    <property type="match status" value="1"/>
</dbReference>
<dbReference type="RefSeq" id="WP_235641590.1">
    <property type="nucleotide sequence ID" value="NZ_FZOC01000005.1"/>
</dbReference>
<accession>A0A239BE62</accession>
<feature type="signal peptide" evidence="7">
    <location>
        <begin position="1"/>
        <end position="22"/>
    </location>
</feature>
<evidence type="ECO:0000256" key="7">
    <source>
        <dbReference type="SAM" id="SignalP"/>
    </source>
</evidence>
<evidence type="ECO:0000313" key="9">
    <source>
        <dbReference type="EMBL" id="SNS05912.1"/>
    </source>
</evidence>
<dbReference type="InterPro" id="IPR001736">
    <property type="entry name" value="PLipase_D/transphosphatidylase"/>
</dbReference>
<comment type="catalytic activity">
    <reaction evidence="1">
        <text>a 1,2-diacyl-sn-glycero-3-phosphocholine + H2O = a 1,2-diacyl-sn-glycero-3-phosphate + choline + H(+)</text>
        <dbReference type="Rhea" id="RHEA:14445"/>
        <dbReference type="ChEBI" id="CHEBI:15354"/>
        <dbReference type="ChEBI" id="CHEBI:15377"/>
        <dbReference type="ChEBI" id="CHEBI:15378"/>
        <dbReference type="ChEBI" id="CHEBI:57643"/>
        <dbReference type="ChEBI" id="CHEBI:58608"/>
        <dbReference type="EC" id="3.1.4.4"/>
    </reaction>
</comment>
<dbReference type="EC" id="3.1.4.4" evidence="3"/>
<feature type="domain" description="PLD phosphodiesterase" evidence="8">
    <location>
        <begin position="114"/>
        <end position="141"/>
    </location>
</feature>
<comment type="similarity">
    <text evidence="2">Belongs to the phospholipase D family.</text>
</comment>
<evidence type="ECO:0000256" key="3">
    <source>
        <dbReference type="ARBA" id="ARBA00012027"/>
    </source>
</evidence>
<reference evidence="9 10" key="1">
    <citation type="submission" date="2017-06" db="EMBL/GenBank/DDBJ databases">
        <authorList>
            <person name="Kim H.J."/>
            <person name="Triplett B.A."/>
        </authorList>
    </citation>
    <scope>NUCLEOTIDE SEQUENCE [LARGE SCALE GENOMIC DNA]</scope>
    <source>
        <strain evidence="9 10">DSM 13116</strain>
    </source>
</reference>
<dbReference type="GO" id="GO:0016891">
    <property type="term" value="F:RNA endonuclease activity producing 5'-phosphomonoesters, hydrolytic mechanism"/>
    <property type="evidence" value="ECO:0007669"/>
    <property type="project" value="TreeGrafter"/>
</dbReference>
<evidence type="ECO:0000256" key="1">
    <source>
        <dbReference type="ARBA" id="ARBA00000798"/>
    </source>
</evidence>
<evidence type="ECO:0000259" key="8">
    <source>
        <dbReference type="PROSITE" id="PS50035"/>
    </source>
</evidence>
<keyword evidence="7" id="KW-0732">Signal</keyword>
<dbReference type="InterPro" id="IPR025202">
    <property type="entry name" value="PLD-like_dom"/>
</dbReference>
<evidence type="ECO:0000256" key="2">
    <source>
        <dbReference type="ARBA" id="ARBA00008664"/>
    </source>
</evidence>
<sequence>MPFSTRLFTLFLVVWLPSQALAAEVVFHDTSAEVYFSPRGGAQQALLRHIEQARKSIFVQAYGFTSPEIASALLAAADRGVHVEAILDRSQRKARGTKAGALAEAGIPVYIDSRHAIAHNKVMVLDRRIVITGSYNFTKSAETRNAENLLIVESPELARKYLSSWRKHKKHSKPWLQPSN</sequence>
<keyword evidence="6" id="KW-0443">Lipid metabolism</keyword>
<dbReference type="GO" id="GO:0004630">
    <property type="term" value="F:phospholipase D activity"/>
    <property type="evidence" value="ECO:0007669"/>
    <property type="project" value="UniProtKB-EC"/>
</dbReference>
<dbReference type="Pfam" id="PF13091">
    <property type="entry name" value="PLDc_2"/>
    <property type="match status" value="1"/>
</dbReference>